<evidence type="ECO:0000256" key="6">
    <source>
        <dbReference type="ARBA" id="ARBA00022777"/>
    </source>
</evidence>
<feature type="binding site" evidence="8">
    <location>
        <position position="152"/>
    </location>
    <ligand>
        <name>Zn(2+)</name>
        <dbReference type="ChEBI" id="CHEBI:29105"/>
    </ligand>
</feature>
<keyword evidence="8" id="KW-0862">Zinc</keyword>
<proteinExistence type="inferred from homology"/>
<evidence type="ECO:0000256" key="2">
    <source>
        <dbReference type="ARBA" id="ARBA00012118"/>
    </source>
</evidence>
<accession>A0A510JAY2</accession>
<evidence type="ECO:0000313" key="12">
    <source>
        <dbReference type="Proteomes" id="UP000321606"/>
    </source>
</evidence>
<dbReference type="PROSITE" id="PS00603">
    <property type="entry name" value="TK_CELLULAR_TYPE"/>
    <property type="match status" value="1"/>
</dbReference>
<feature type="binding site" evidence="8">
    <location>
        <position position="149"/>
    </location>
    <ligand>
        <name>Zn(2+)</name>
        <dbReference type="ChEBI" id="CHEBI:29105"/>
    </ligand>
</feature>
<evidence type="ECO:0000256" key="3">
    <source>
        <dbReference type="ARBA" id="ARBA00022634"/>
    </source>
</evidence>
<dbReference type="AlphaFoldDB" id="A0A510JAY2"/>
<dbReference type="EC" id="2.7.1.21" evidence="2 8"/>
<dbReference type="GO" id="GO:0046104">
    <property type="term" value="P:thymidine metabolic process"/>
    <property type="evidence" value="ECO:0007669"/>
    <property type="project" value="TreeGrafter"/>
</dbReference>
<dbReference type="HAMAP" id="MF_00124">
    <property type="entry name" value="Thymidine_kinase"/>
    <property type="match status" value="1"/>
</dbReference>
<keyword evidence="7 8" id="KW-0067">ATP-binding</keyword>
<feature type="coiled-coil region" evidence="10">
    <location>
        <begin position="237"/>
        <end position="264"/>
    </location>
</feature>
<dbReference type="GO" id="GO:0008270">
    <property type="term" value="F:zinc ion binding"/>
    <property type="evidence" value="ECO:0007669"/>
    <property type="project" value="UniProtKB-UniRule"/>
</dbReference>
<dbReference type="RefSeq" id="WP_026737605.1">
    <property type="nucleotide sequence ID" value="NZ_AP019822.1"/>
</dbReference>
<dbReference type="PANTHER" id="PTHR11441:SF0">
    <property type="entry name" value="THYMIDINE KINASE, CYTOSOLIC"/>
    <property type="match status" value="1"/>
</dbReference>
<keyword evidence="3 8" id="KW-0237">DNA synthesis</keyword>
<dbReference type="Proteomes" id="UP000321606">
    <property type="component" value="Chromosome"/>
</dbReference>
<comment type="subunit">
    <text evidence="8">Homotetramer.</text>
</comment>
<dbReference type="Pfam" id="PF13500">
    <property type="entry name" value="AAA_26"/>
    <property type="match status" value="1"/>
</dbReference>
<feature type="binding site" evidence="8">
    <location>
        <begin position="92"/>
        <end position="95"/>
    </location>
    <ligand>
        <name>ATP</name>
        <dbReference type="ChEBI" id="CHEBI:30616"/>
    </ligand>
</feature>
<evidence type="ECO:0000256" key="1">
    <source>
        <dbReference type="ARBA" id="ARBA00007587"/>
    </source>
</evidence>
<protein>
    <recommendedName>
        <fullName evidence="2 8">Thymidine kinase</fullName>
        <ecNumber evidence="2 8">2.7.1.21</ecNumber>
    </recommendedName>
</protein>
<evidence type="ECO:0000256" key="7">
    <source>
        <dbReference type="ARBA" id="ARBA00022840"/>
    </source>
</evidence>
<keyword evidence="4 8" id="KW-0808">Transferase</keyword>
<dbReference type="KEGG" id="lgo:JCM16774_1178"/>
<dbReference type="InterPro" id="IPR001267">
    <property type="entry name" value="Thymidine_kinase"/>
</dbReference>
<dbReference type="Gene3D" id="3.40.50.300">
    <property type="entry name" value="P-loop containing nucleotide triphosphate hydrolases"/>
    <property type="match status" value="2"/>
</dbReference>
<dbReference type="SUPFAM" id="SSF57716">
    <property type="entry name" value="Glucocorticoid receptor-like (DNA-binding domain)"/>
    <property type="match status" value="1"/>
</dbReference>
<dbReference type="STRING" id="714315.GCA_000516535_01179"/>
<comment type="similarity">
    <text evidence="1 8 9">Belongs to the thymidine kinase family.</text>
</comment>
<sequence length="361" mass="41598">MEFHLKSNIGTLEVVTGSMFSGKSEELIRRLRRAKYAKQKVIVFKHAIDNRYGEKGIFSHGNDSLEAYPASSTEQMEEIMVKNNDAEVIGIDEVQFFGQSVVDFCKKYVEYGKRVIVAGLDMSFRAEPYHPMPELMGIADQVDKLHAICTVCGKPAYASQRLIDGEPAYYDDPLVMVGASENYEARCRRHHIVKYRENKMGKIYFMVGTDIGVGKKSVEKLYSKNILKDKKTKTVVITSGIEKYENNENKLSELREEIEKELMRNDFVFVRIVRGLLLPIEGNYNVLDFMCEYRKNSEIILVSQNKKGVLNQVLLTVDLLRKSDLNFREIVYTNKNVIDKENIEIIEKIKEITKLDYRVID</sequence>
<feature type="binding site" evidence="8">
    <location>
        <begin position="17"/>
        <end position="24"/>
    </location>
    <ligand>
        <name>ATP</name>
        <dbReference type="ChEBI" id="CHEBI:30616"/>
    </ligand>
</feature>
<dbReference type="InterPro" id="IPR027417">
    <property type="entry name" value="P-loop_NTPase"/>
</dbReference>
<organism evidence="11 12">
    <name type="scientific">Pseudoleptotrichia goodfellowii</name>
    <dbReference type="NCBI Taxonomy" id="157692"/>
    <lineage>
        <taxon>Bacteria</taxon>
        <taxon>Fusobacteriati</taxon>
        <taxon>Fusobacteriota</taxon>
        <taxon>Fusobacteriia</taxon>
        <taxon>Fusobacteriales</taxon>
        <taxon>Leptotrichiaceae</taxon>
        <taxon>Pseudoleptotrichia</taxon>
    </lineage>
</organism>
<name>A0A510JAY2_9FUSO</name>
<dbReference type="InterPro" id="IPR020633">
    <property type="entry name" value="Thymidine_kinase_CS"/>
</dbReference>
<keyword evidence="8" id="KW-0479">Metal-binding</keyword>
<evidence type="ECO:0000256" key="9">
    <source>
        <dbReference type="RuleBase" id="RU004165"/>
    </source>
</evidence>
<keyword evidence="6 8" id="KW-0418">Kinase</keyword>
<dbReference type="PANTHER" id="PTHR11441">
    <property type="entry name" value="THYMIDINE KINASE"/>
    <property type="match status" value="1"/>
</dbReference>
<comment type="subcellular location">
    <subcellularLocation>
        <location evidence="8">Cytoplasm</location>
    </subcellularLocation>
</comment>
<feature type="binding site" evidence="8">
    <location>
        <position position="190"/>
    </location>
    <ligand>
        <name>Zn(2+)</name>
        <dbReference type="ChEBI" id="CHEBI:29105"/>
    </ligand>
</feature>
<evidence type="ECO:0000256" key="8">
    <source>
        <dbReference type="HAMAP-Rule" id="MF_00124"/>
    </source>
</evidence>
<dbReference type="NCBIfam" id="NF003296">
    <property type="entry name" value="PRK04296.1-1"/>
    <property type="match status" value="1"/>
</dbReference>
<evidence type="ECO:0000313" key="11">
    <source>
        <dbReference type="EMBL" id="BBM36246.1"/>
    </source>
</evidence>
<evidence type="ECO:0000256" key="4">
    <source>
        <dbReference type="ARBA" id="ARBA00022679"/>
    </source>
</evidence>
<evidence type="ECO:0000256" key="5">
    <source>
        <dbReference type="ARBA" id="ARBA00022741"/>
    </source>
</evidence>
<dbReference type="OrthoDB" id="9781579at2"/>
<keyword evidence="10" id="KW-0175">Coiled coil</keyword>
<reference evidence="11 12" key="1">
    <citation type="submission" date="2019-07" db="EMBL/GenBank/DDBJ databases">
        <title>Complete Genome Sequence of Leptotrichia goodfellowii Strain JCM 16774.</title>
        <authorList>
            <person name="Watanabe S."/>
            <person name="Cui L."/>
        </authorList>
    </citation>
    <scope>NUCLEOTIDE SEQUENCE [LARGE SCALE GENOMIC DNA]</scope>
    <source>
        <strain evidence="11 12">JCM16774</strain>
    </source>
</reference>
<dbReference type="GO" id="GO:0004797">
    <property type="term" value="F:thymidine kinase activity"/>
    <property type="evidence" value="ECO:0007669"/>
    <property type="project" value="UniProtKB-UniRule"/>
</dbReference>
<dbReference type="GO" id="GO:0005829">
    <property type="term" value="C:cytosol"/>
    <property type="evidence" value="ECO:0007669"/>
    <property type="project" value="TreeGrafter"/>
</dbReference>
<dbReference type="EMBL" id="AP019822">
    <property type="protein sequence ID" value="BBM36246.1"/>
    <property type="molecule type" value="Genomic_DNA"/>
</dbReference>
<dbReference type="GO" id="GO:0005524">
    <property type="term" value="F:ATP binding"/>
    <property type="evidence" value="ECO:0007669"/>
    <property type="project" value="UniProtKB-UniRule"/>
</dbReference>
<keyword evidence="8" id="KW-0963">Cytoplasm</keyword>
<dbReference type="Pfam" id="PF00265">
    <property type="entry name" value="TK"/>
    <property type="match status" value="1"/>
</dbReference>
<gene>
    <name evidence="8" type="primary">tdk</name>
    <name evidence="11" type="ORF">JCM16774_1178</name>
</gene>
<dbReference type="GO" id="GO:0071897">
    <property type="term" value="P:DNA biosynthetic process"/>
    <property type="evidence" value="ECO:0007669"/>
    <property type="project" value="UniProtKB-KW"/>
</dbReference>
<dbReference type="Gene3D" id="3.30.60.20">
    <property type="match status" value="1"/>
</dbReference>
<comment type="catalytic activity">
    <reaction evidence="8">
        <text>thymidine + ATP = dTMP + ADP + H(+)</text>
        <dbReference type="Rhea" id="RHEA:19129"/>
        <dbReference type="ChEBI" id="CHEBI:15378"/>
        <dbReference type="ChEBI" id="CHEBI:17748"/>
        <dbReference type="ChEBI" id="CHEBI:30616"/>
        <dbReference type="ChEBI" id="CHEBI:63528"/>
        <dbReference type="ChEBI" id="CHEBI:456216"/>
        <dbReference type="EC" id="2.7.1.21"/>
    </reaction>
</comment>
<evidence type="ECO:0000256" key="10">
    <source>
        <dbReference type="SAM" id="Coils"/>
    </source>
</evidence>
<keyword evidence="5 8" id="KW-0547">Nucleotide-binding</keyword>
<feature type="active site" description="Proton acceptor" evidence="8">
    <location>
        <position position="93"/>
    </location>
</feature>
<feature type="binding site" evidence="8">
    <location>
        <position position="187"/>
    </location>
    <ligand>
        <name>Zn(2+)</name>
        <dbReference type="ChEBI" id="CHEBI:29105"/>
    </ligand>
</feature>
<dbReference type="SUPFAM" id="SSF52540">
    <property type="entry name" value="P-loop containing nucleoside triphosphate hydrolases"/>
    <property type="match status" value="1"/>
</dbReference>